<reference evidence="6" key="1">
    <citation type="submission" date="2016-10" db="EMBL/GenBank/DDBJ databases">
        <authorList>
            <person name="Varghese N."/>
            <person name="Submissions S."/>
        </authorList>
    </citation>
    <scope>NUCLEOTIDE SEQUENCE [LARGE SCALE GENOMIC DNA]</scope>
    <source>
        <strain evidence="6">CGMCC 1.12041</strain>
    </source>
</reference>
<dbReference type="InterPro" id="IPR057326">
    <property type="entry name" value="KR_dom"/>
</dbReference>
<keyword evidence="3" id="KW-0560">Oxidoreductase</keyword>
<dbReference type="Gene3D" id="3.40.50.720">
    <property type="entry name" value="NAD(P)-binding Rossmann-like Domain"/>
    <property type="match status" value="1"/>
</dbReference>
<keyword evidence="2" id="KW-0521">NADP</keyword>
<proteinExistence type="inferred from homology"/>
<dbReference type="InterPro" id="IPR020904">
    <property type="entry name" value="Sc_DH/Rdtase_CS"/>
</dbReference>
<dbReference type="AlphaFoldDB" id="A0A1I1S3E0"/>
<dbReference type="InterPro" id="IPR036291">
    <property type="entry name" value="NAD(P)-bd_dom_sf"/>
</dbReference>
<dbReference type="SUPFAM" id="SSF51735">
    <property type="entry name" value="NAD(P)-binding Rossmann-fold domains"/>
    <property type="match status" value="1"/>
</dbReference>
<dbReference type="PRINTS" id="PR00080">
    <property type="entry name" value="SDRFAMILY"/>
</dbReference>
<dbReference type="OrthoDB" id="9803333at2"/>
<dbReference type="NCBIfam" id="NF006070">
    <property type="entry name" value="PRK08213.1"/>
    <property type="match status" value="1"/>
</dbReference>
<dbReference type="GO" id="GO:0016491">
    <property type="term" value="F:oxidoreductase activity"/>
    <property type="evidence" value="ECO:0007669"/>
    <property type="project" value="UniProtKB-KW"/>
</dbReference>
<dbReference type="InterPro" id="IPR002347">
    <property type="entry name" value="SDR_fam"/>
</dbReference>
<dbReference type="PRINTS" id="PR00081">
    <property type="entry name" value="GDHRDH"/>
</dbReference>
<dbReference type="Proteomes" id="UP000198639">
    <property type="component" value="Unassembled WGS sequence"/>
</dbReference>
<evidence type="ECO:0000259" key="4">
    <source>
        <dbReference type="SMART" id="SM00822"/>
    </source>
</evidence>
<sequence length="260" mass="27126">MRTTQQLFSLQGKTAIVTGGSRGLGLQMAEALGEQGARVVISSRKQEELDEAVAHLAARGIDASSIAADLADETQVQAFVQEAMQRLGHIDILVNNAGASWGAPAEDYPLDAWDKVMDLNVRSIFLVTQAVGKLSMIPRGYGRIISISSIAGLAGNPPGTMQTIAYNTSKGAVVNFTRALAGEWGRFGITVNSIAPGFFPSKMTKGVLAAFGAENLAKDAPLNRLGDDEDLKGAVVLFASDAGKHITGQTLAVDGGVSAV</sequence>
<dbReference type="EMBL" id="FOLD01000024">
    <property type="protein sequence ID" value="SFD40862.1"/>
    <property type="molecule type" value="Genomic_DNA"/>
</dbReference>
<dbReference type="SMART" id="SM00822">
    <property type="entry name" value="PKS_KR"/>
    <property type="match status" value="1"/>
</dbReference>
<dbReference type="RefSeq" id="WP_091875961.1">
    <property type="nucleotide sequence ID" value="NZ_FOLD01000024.1"/>
</dbReference>
<evidence type="ECO:0000256" key="3">
    <source>
        <dbReference type="ARBA" id="ARBA00023002"/>
    </source>
</evidence>
<evidence type="ECO:0000256" key="1">
    <source>
        <dbReference type="ARBA" id="ARBA00006484"/>
    </source>
</evidence>
<keyword evidence="6" id="KW-1185">Reference proteome</keyword>
<organism evidence="5 6">
    <name type="scientific">Massilia yuzhufengensis</name>
    <dbReference type="NCBI Taxonomy" id="1164594"/>
    <lineage>
        <taxon>Bacteria</taxon>
        <taxon>Pseudomonadati</taxon>
        <taxon>Pseudomonadota</taxon>
        <taxon>Betaproteobacteria</taxon>
        <taxon>Burkholderiales</taxon>
        <taxon>Oxalobacteraceae</taxon>
        <taxon>Telluria group</taxon>
        <taxon>Massilia</taxon>
    </lineage>
</organism>
<feature type="domain" description="Ketoreductase" evidence="4">
    <location>
        <begin position="13"/>
        <end position="197"/>
    </location>
</feature>
<evidence type="ECO:0000313" key="5">
    <source>
        <dbReference type="EMBL" id="SFD40862.1"/>
    </source>
</evidence>
<dbReference type="FunFam" id="3.40.50.720:FF:000084">
    <property type="entry name" value="Short-chain dehydrogenase reductase"/>
    <property type="match status" value="1"/>
</dbReference>
<dbReference type="Pfam" id="PF13561">
    <property type="entry name" value="adh_short_C2"/>
    <property type="match status" value="1"/>
</dbReference>
<dbReference type="STRING" id="1164594.SAMN05216204_12445"/>
<dbReference type="PANTHER" id="PTHR43618:SF8">
    <property type="entry name" value="7ALPHA-HYDROXYSTEROID DEHYDROGENASE"/>
    <property type="match status" value="1"/>
</dbReference>
<dbReference type="PANTHER" id="PTHR43618">
    <property type="entry name" value="7-ALPHA-HYDROXYSTEROID DEHYDROGENASE"/>
    <property type="match status" value="1"/>
</dbReference>
<evidence type="ECO:0000256" key="2">
    <source>
        <dbReference type="ARBA" id="ARBA00022857"/>
    </source>
</evidence>
<comment type="similarity">
    <text evidence="1">Belongs to the short-chain dehydrogenases/reductases (SDR) family.</text>
</comment>
<protein>
    <submittedName>
        <fullName evidence="5">Gluconate 5-dehydrogenase</fullName>
    </submittedName>
</protein>
<dbReference type="PROSITE" id="PS00061">
    <property type="entry name" value="ADH_SHORT"/>
    <property type="match status" value="1"/>
</dbReference>
<dbReference type="InterPro" id="IPR052178">
    <property type="entry name" value="Sec_Metab_Biosynth_SDR"/>
</dbReference>
<gene>
    <name evidence="5" type="ORF">SAMN05216204_12445</name>
</gene>
<accession>A0A1I1S3E0</accession>
<evidence type="ECO:0000313" key="6">
    <source>
        <dbReference type="Proteomes" id="UP000198639"/>
    </source>
</evidence>
<name>A0A1I1S3E0_9BURK</name>